<dbReference type="InterPro" id="IPR017452">
    <property type="entry name" value="GPCR_Rhodpsn_7TM"/>
</dbReference>
<keyword evidence="4 5" id="KW-0472">Membrane</keyword>
<feature type="transmembrane region" description="Helical" evidence="5">
    <location>
        <begin position="132"/>
        <end position="151"/>
    </location>
</feature>
<dbReference type="PROSITE" id="PS50262">
    <property type="entry name" value="G_PROTEIN_RECEP_F1_2"/>
    <property type="match status" value="1"/>
</dbReference>
<comment type="subcellular location">
    <subcellularLocation>
        <location evidence="1">Membrane</location>
        <topology evidence="1">Multi-pass membrane protein</topology>
    </subcellularLocation>
</comment>
<keyword evidence="2 5" id="KW-0812">Transmembrane</keyword>
<gene>
    <name evidence="7" type="ORF">IRJ41_002788</name>
</gene>
<dbReference type="Proteomes" id="UP001059041">
    <property type="component" value="Linkage Group LG12"/>
</dbReference>
<dbReference type="PROSITE" id="PS51257">
    <property type="entry name" value="PROKAR_LIPOPROTEIN"/>
    <property type="match status" value="1"/>
</dbReference>
<comment type="caution">
    <text evidence="7">The sequence shown here is derived from an EMBL/GenBank/DDBJ whole genome shotgun (WGS) entry which is preliminary data.</text>
</comment>
<evidence type="ECO:0000256" key="5">
    <source>
        <dbReference type="SAM" id="Phobius"/>
    </source>
</evidence>
<proteinExistence type="predicted"/>
<dbReference type="GO" id="GO:0005886">
    <property type="term" value="C:plasma membrane"/>
    <property type="evidence" value="ECO:0007669"/>
    <property type="project" value="TreeGrafter"/>
</dbReference>
<evidence type="ECO:0000313" key="7">
    <source>
        <dbReference type="EMBL" id="KAI7802184.1"/>
    </source>
</evidence>
<protein>
    <recommendedName>
        <fullName evidence="6">G-protein coupled receptors family 1 profile domain-containing protein</fullName>
    </recommendedName>
</protein>
<feature type="transmembrane region" description="Helical" evidence="5">
    <location>
        <begin position="44"/>
        <end position="69"/>
    </location>
</feature>
<evidence type="ECO:0000259" key="6">
    <source>
        <dbReference type="PROSITE" id="PS50262"/>
    </source>
</evidence>
<reference evidence="7" key="1">
    <citation type="submission" date="2021-02" db="EMBL/GenBank/DDBJ databases">
        <title>Comparative genomics reveals that relaxation of natural selection precedes convergent phenotypic evolution of cavefish.</title>
        <authorList>
            <person name="Peng Z."/>
        </authorList>
    </citation>
    <scope>NUCLEOTIDE SEQUENCE</scope>
    <source>
        <tissue evidence="7">Muscle</tissue>
    </source>
</reference>
<dbReference type="GO" id="GO:0004930">
    <property type="term" value="F:G protein-coupled receptor activity"/>
    <property type="evidence" value="ECO:0007669"/>
    <property type="project" value="TreeGrafter"/>
</dbReference>
<feature type="transmembrane region" description="Helical" evidence="5">
    <location>
        <begin position="258"/>
        <end position="279"/>
    </location>
</feature>
<dbReference type="PANTHER" id="PTHR23112:SF36">
    <property type="entry name" value="SI:DKEY-30C15.2 PROTEIN"/>
    <property type="match status" value="1"/>
</dbReference>
<feature type="transmembrane region" description="Helical" evidence="5">
    <location>
        <begin position="206"/>
        <end position="227"/>
    </location>
</feature>
<evidence type="ECO:0000256" key="3">
    <source>
        <dbReference type="ARBA" id="ARBA00022989"/>
    </source>
</evidence>
<feature type="domain" description="G-protein coupled receptors family 1 profile" evidence="6">
    <location>
        <begin position="22"/>
        <end position="309"/>
    </location>
</feature>
<keyword evidence="8" id="KW-1185">Reference proteome</keyword>
<evidence type="ECO:0000313" key="8">
    <source>
        <dbReference type="Proteomes" id="UP001059041"/>
    </source>
</evidence>
<keyword evidence="3 5" id="KW-1133">Transmembrane helix</keyword>
<feature type="transmembrane region" description="Helical" evidence="5">
    <location>
        <begin position="89"/>
        <end position="111"/>
    </location>
</feature>
<feature type="transmembrane region" description="Helical" evidence="5">
    <location>
        <begin position="291"/>
        <end position="311"/>
    </location>
</feature>
<evidence type="ECO:0000256" key="2">
    <source>
        <dbReference type="ARBA" id="ARBA00022692"/>
    </source>
</evidence>
<evidence type="ECO:0000256" key="1">
    <source>
        <dbReference type="ARBA" id="ARBA00004141"/>
    </source>
</evidence>
<evidence type="ECO:0000256" key="4">
    <source>
        <dbReference type="ARBA" id="ARBA00023136"/>
    </source>
</evidence>
<sequence>MELRISALSGVYVSCLSLSLLGSCSVIVVSILRRSHLSVQAKPLLQLALADFLASAVLMGTIVINFLSYDTLPVKTSEKLCNYGLPLSLTFYCISFLLVIIYAFESAYVFQGWRERAETEGFENQSLRRRRMFCLFYITVWLVPIIGYIVYVKTVTVMQATLTPPNKLITYVSSAPDTARFCDSCILFLHITNDTCPTVDPGHAEFIQVFTLTSVMTVLVCCTVVYWKLQSWYRNYKSTTMFRLSQNHPGGIWSSARYMILVIIFCWAPGLLLVSLSFASSTIRQNLFPLYVIQAMSVSLQGFLNSIVYAWRRRNFRDAVLGERMPLMAYSQKAFFDQSLNDPLGH</sequence>
<feature type="transmembrane region" description="Helical" evidence="5">
    <location>
        <begin position="6"/>
        <end position="32"/>
    </location>
</feature>
<dbReference type="EMBL" id="JAFHDT010000012">
    <property type="protein sequence ID" value="KAI7802184.1"/>
    <property type="molecule type" value="Genomic_DNA"/>
</dbReference>
<dbReference type="GO" id="GO:0007189">
    <property type="term" value="P:adenylate cyclase-activating G protein-coupled receptor signaling pathway"/>
    <property type="evidence" value="ECO:0007669"/>
    <property type="project" value="TreeGrafter"/>
</dbReference>
<dbReference type="Gene3D" id="1.20.1070.10">
    <property type="entry name" value="Rhodopsin 7-helix transmembrane proteins"/>
    <property type="match status" value="1"/>
</dbReference>
<dbReference type="AlphaFoldDB" id="A0A9W7TSQ2"/>
<dbReference type="SUPFAM" id="SSF81321">
    <property type="entry name" value="Family A G protein-coupled receptor-like"/>
    <property type="match status" value="1"/>
</dbReference>
<dbReference type="PANTHER" id="PTHR23112">
    <property type="entry name" value="G PROTEIN-COUPLED RECEPTOR 157-RELATED"/>
    <property type="match status" value="1"/>
</dbReference>
<accession>A0A9W7TSQ2</accession>
<organism evidence="7 8">
    <name type="scientific">Triplophysa rosa</name>
    <name type="common">Cave loach</name>
    <dbReference type="NCBI Taxonomy" id="992332"/>
    <lineage>
        <taxon>Eukaryota</taxon>
        <taxon>Metazoa</taxon>
        <taxon>Chordata</taxon>
        <taxon>Craniata</taxon>
        <taxon>Vertebrata</taxon>
        <taxon>Euteleostomi</taxon>
        <taxon>Actinopterygii</taxon>
        <taxon>Neopterygii</taxon>
        <taxon>Teleostei</taxon>
        <taxon>Ostariophysi</taxon>
        <taxon>Cypriniformes</taxon>
        <taxon>Nemacheilidae</taxon>
        <taxon>Triplophysa</taxon>
    </lineage>
</organism>
<name>A0A9W7TSQ2_TRIRA</name>